<proteinExistence type="predicted"/>
<keyword evidence="2" id="KW-0812">Transmembrane</keyword>
<gene>
    <name evidence="3" type="ORF">C1I64_19540</name>
</gene>
<keyword evidence="2" id="KW-0472">Membrane</keyword>
<dbReference type="KEGG" id="rfs:C1I64_19540"/>
<reference evidence="3 4" key="1">
    <citation type="submission" date="2018-03" db="EMBL/GenBank/DDBJ databases">
        <title>Bacteriophage NCPPB3778 and a type I-E CRISPR drive the evolution of the US Biological Select Agent, Rathayibacter toxicus.</title>
        <authorList>
            <person name="Davis E.W.II."/>
            <person name="Tabima J.F."/>
            <person name="Weisberg A.J."/>
            <person name="Dantas Lopes L."/>
            <person name="Wiseman M.S."/>
            <person name="Wiseman M.S."/>
            <person name="Pupko T."/>
            <person name="Belcher M.S."/>
            <person name="Sechler A.J."/>
            <person name="Tancos M.A."/>
            <person name="Schroeder B.K."/>
            <person name="Murray T.D."/>
            <person name="Luster D.G."/>
            <person name="Schneider W.L."/>
            <person name="Rogers E."/>
            <person name="Andreote F.D."/>
            <person name="Grunwald N.J."/>
            <person name="Putnam M.L."/>
            <person name="Chang J.H."/>
        </authorList>
    </citation>
    <scope>NUCLEOTIDE SEQUENCE [LARGE SCALE GENOMIC DNA]</scope>
    <source>
        <strain evidence="3 4">DSM 15932</strain>
    </source>
</reference>
<dbReference type="AlphaFoldDB" id="A0A3Q9V189"/>
<protein>
    <submittedName>
        <fullName evidence="3">Uncharacterized protein</fullName>
    </submittedName>
</protein>
<feature type="transmembrane region" description="Helical" evidence="2">
    <location>
        <begin position="87"/>
        <end position="105"/>
    </location>
</feature>
<organism evidence="3 4">
    <name type="scientific">Rathayibacter festucae DSM 15932</name>
    <dbReference type="NCBI Taxonomy" id="1328866"/>
    <lineage>
        <taxon>Bacteria</taxon>
        <taxon>Bacillati</taxon>
        <taxon>Actinomycetota</taxon>
        <taxon>Actinomycetes</taxon>
        <taxon>Micrococcales</taxon>
        <taxon>Microbacteriaceae</taxon>
        <taxon>Rathayibacter</taxon>
    </lineage>
</organism>
<evidence type="ECO:0000256" key="1">
    <source>
        <dbReference type="SAM" id="MobiDB-lite"/>
    </source>
</evidence>
<evidence type="ECO:0000313" key="3">
    <source>
        <dbReference type="EMBL" id="AZZ54010.1"/>
    </source>
</evidence>
<dbReference type="RefSeq" id="WP_127888367.1">
    <property type="nucleotide sequence ID" value="NZ_CP028137.1"/>
</dbReference>
<sequence>MSTVARGNAAFAGIGAGLVHLSLAAGQLDAGTLPLAALGVVELVWGVVVLARGRIVLPRTALAVTGITVAGFVLAIAAGLLRDPLPALAAGALQLVAAAVVAATLRSQRTVERPVSAPRAVLGLFAGALLVSALATPALSASSEGSHDMGGMMTTVTDSGHSH</sequence>
<feature type="transmembrane region" description="Helical" evidence="2">
    <location>
        <begin position="60"/>
        <end position="81"/>
    </location>
</feature>
<feature type="region of interest" description="Disordered" evidence="1">
    <location>
        <begin position="141"/>
        <end position="163"/>
    </location>
</feature>
<keyword evidence="2" id="KW-1133">Transmembrane helix</keyword>
<dbReference type="EMBL" id="CP028137">
    <property type="protein sequence ID" value="AZZ54010.1"/>
    <property type="molecule type" value="Genomic_DNA"/>
</dbReference>
<dbReference type="Proteomes" id="UP000285317">
    <property type="component" value="Chromosome"/>
</dbReference>
<accession>A0A3Q9V189</accession>
<feature type="transmembrane region" description="Helical" evidence="2">
    <location>
        <begin position="34"/>
        <end position="53"/>
    </location>
</feature>
<evidence type="ECO:0000256" key="2">
    <source>
        <dbReference type="SAM" id="Phobius"/>
    </source>
</evidence>
<feature type="transmembrane region" description="Helical" evidence="2">
    <location>
        <begin position="117"/>
        <end position="139"/>
    </location>
</feature>
<evidence type="ECO:0000313" key="4">
    <source>
        <dbReference type="Proteomes" id="UP000285317"/>
    </source>
</evidence>
<name>A0A3Q9V189_9MICO</name>
<feature type="compositionally biased region" description="Polar residues" evidence="1">
    <location>
        <begin position="154"/>
        <end position="163"/>
    </location>
</feature>